<feature type="compositionally biased region" description="Basic and acidic residues" evidence="1">
    <location>
        <begin position="97"/>
        <end position="110"/>
    </location>
</feature>
<feature type="region of interest" description="Disordered" evidence="1">
    <location>
        <begin position="51"/>
        <end position="127"/>
    </location>
</feature>
<accession>A0ABQ3QS86</accession>
<evidence type="ECO:0000313" key="2">
    <source>
        <dbReference type="EMBL" id="GHI40123.1"/>
    </source>
</evidence>
<name>A0ABQ3QS86_9ACTN</name>
<evidence type="ECO:0000256" key="1">
    <source>
        <dbReference type="SAM" id="MobiDB-lite"/>
    </source>
</evidence>
<keyword evidence="3" id="KW-1185">Reference proteome</keyword>
<evidence type="ECO:0008006" key="4">
    <source>
        <dbReference type="Google" id="ProtNLM"/>
    </source>
</evidence>
<dbReference type="Proteomes" id="UP001050808">
    <property type="component" value="Unassembled WGS sequence"/>
</dbReference>
<evidence type="ECO:0000313" key="3">
    <source>
        <dbReference type="Proteomes" id="UP001050808"/>
    </source>
</evidence>
<organism evidence="2 3">
    <name type="scientific">Streptomyces violascens</name>
    <dbReference type="NCBI Taxonomy" id="67381"/>
    <lineage>
        <taxon>Bacteria</taxon>
        <taxon>Bacillati</taxon>
        <taxon>Actinomycetota</taxon>
        <taxon>Actinomycetes</taxon>
        <taxon>Kitasatosporales</taxon>
        <taxon>Streptomycetaceae</taxon>
        <taxon>Streptomyces</taxon>
    </lineage>
</organism>
<gene>
    <name evidence="2" type="ORF">Sviol_45310</name>
</gene>
<reference evidence="2" key="1">
    <citation type="submission" date="2024-05" db="EMBL/GenBank/DDBJ databases">
        <title>Whole genome shotgun sequence of Streptomyces violascens NBRC 12920.</title>
        <authorList>
            <person name="Komaki H."/>
            <person name="Tamura T."/>
        </authorList>
    </citation>
    <scope>NUCLEOTIDE SEQUENCE</scope>
    <source>
        <strain evidence="2">NBRC 12920</strain>
    </source>
</reference>
<protein>
    <recommendedName>
        <fullName evidence="4">Helicase-associated domain-containing protein</fullName>
    </recommendedName>
</protein>
<proteinExistence type="predicted"/>
<comment type="caution">
    <text evidence="2">The sequence shown here is derived from an EMBL/GenBank/DDBJ whole genome shotgun (WGS) entry which is preliminary data.</text>
</comment>
<sequence length="209" mass="23061">MHQQRKALRAGELEERRKTLLDAPEAGMIQEPGEEAWETKLAALRSCRRTTGHLAPASSPRGAKTTRWSPSDSTWPTSAGKAASAKYPKRAATRAQQLKEIDPDPEREGTDQPVPRSHTETIAVDSETEPVTVKLGVWISNTKARRDKLTQEQLDMLRGLGVTGRNRWPHVRPGTAEARPRGSEPGTGLRINLTRPAGELRGQPARRTT</sequence>
<dbReference type="EMBL" id="BNDY01000017">
    <property type="protein sequence ID" value="GHI40123.1"/>
    <property type="molecule type" value="Genomic_DNA"/>
</dbReference>
<feature type="region of interest" description="Disordered" evidence="1">
    <location>
        <begin position="163"/>
        <end position="209"/>
    </location>
</feature>
<feature type="compositionally biased region" description="Polar residues" evidence="1">
    <location>
        <begin position="66"/>
        <end position="77"/>
    </location>
</feature>